<comment type="caution">
    <text evidence="1">The sequence shown here is derived from an EMBL/GenBank/DDBJ whole genome shotgun (WGS) entry which is preliminary data.</text>
</comment>
<sequence>MHKKTPGFLVLLLLISICIVPSTSAFSKTAPYSDIPQSDTANWGGLDREFIQAGHNDRIRQTGTIYQIQFDVADASKLNEFYFTVWRESETESKYERIGITENLVTYISSDGINVIDLPIPIEEVHDGDFYGYRINATGDALYVDRNNRDHRTYYVNGVATPTNDFQWEDQNSVNGIFVIEPYMENTYMVFIGDSIISGSLGHRSFLETEDITNIPTTIEYHWSMKAGQTYQNMGIGSQKTSQIRDRFDSDVIELSPKYALIEGGINDINVGVNKGRIINNWESMIQESHNNDIIPVIMLILPTKGTETRLNQITELNNELIEIAWDYPSSIIVDARDYVGHETSSDCWVIDESYTTDGLHFNSAGHERIAQAIVDTFDTTPPMIDDVTLSNSTPCPGDDVQVIVKVDADFIRVESEGIKLDYIEEDDLWKGIITSKEGTHTVHVLVRDLAGNIVWDNSTTYTTPDITSPIITGPGDQLIEQDSKGNITWTINELNPNQCYVLMNNSEIIPLRLYDNGSKIKVDIDTAVQDIYNYTIYADDETGNNAFDSVEITIQDTTSPIINCLGPEELTIKQDDIEEILVSITDANPNQYWVKRNGIQVVHPSFYESQSNINISINSTTPGTWDYVIFANDTLGHEENYTVRISVTDLPPVINSPPDQSIEMDVVANIICFITDKNPNKYLVSINDNPYVPPTDYNSGEKLFIPINTTTEGTFNYTIYANDTSNETSDDQLTIRIVDKLPVSIDIKSPSDGDTSTSESIYVKGVVDGNGSEPNVTITVNKHQYYPDLNITDHSGTYSTNVSLSLGANIITATITDQHNQVTSETITVTRKEESSNSGSSSSGGSRSGGGSAGENYKNILITETVREYINAEQKTCYQFNMENNIVKYINVTGLTNSGKITTKIEILKNTSSLVDNALSDIAYMNLNIWMGNLGWATSKNIADATIEFKVEKSWVTQNNIDETSIQMNRYNNGSWDTLVTSLIDQDDNNLYFKSETPGFSSFAVTGKPKPAGSAGEEGIVGDQTIVEESSTDTDTSTTDNISTEEKTGIPAPGLFISLLILLIVVPFIRKKQ</sequence>
<evidence type="ECO:0000313" key="2">
    <source>
        <dbReference type="Proteomes" id="UP000315423"/>
    </source>
</evidence>
<name>A0AC61S974_9EURY</name>
<dbReference type="Proteomes" id="UP000315423">
    <property type="component" value="Unassembled WGS sequence"/>
</dbReference>
<reference evidence="1" key="1">
    <citation type="submission" date="2018-09" db="EMBL/GenBank/DDBJ databases">
        <title>A genomic encyclopedia of anaerobic methanotrophic archaea.</title>
        <authorList>
            <person name="Skennerton C.T."/>
            <person name="Chadwick G.L."/>
            <person name="Laso-Perez R."/>
            <person name="Leu A.O."/>
            <person name="Speth D.R."/>
            <person name="Yu H."/>
            <person name="Morgan-Lang C."/>
            <person name="Hatzenpichler R."/>
            <person name="Goudeau D."/>
            <person name="Malmstrom R."/>
            <person name="Woyke T."/>
            <person name="Hallam S."/>
            <person name="Tyson G.W."/>
            <person name="Wegener G."/>
            <person name="Boetius A."/>
            <person name="Orphan V.J."/>
        </authorList>
    </citation>
    <scope>NUCLEOTIDE SEQUENCE</scope>
    <source>
        <strain evidence="1">CONS3730D10UFb2</strain>
    </source>
</reference>
<evidence type="ECO:0000313" key="1">
    <source>
        <dbReference type="EMBL" id="TKY91238.1"/>
    </source>
</evidence>
<protein>
    <submittedName>
        <fullName evidence="1">PGF-pre-PGF domain-containing protein</fullName>
    </submittedName>
</protein>
<dbReference type="EMBL" id="QYBA01000235">
    <property type="protein sequence ID" value="TKY91238.1"/>
    <property type="molecule type" value="Genomic_DNA"/>
</dbReference>
<accession>A0AC61S974</accession>
<proteinExistence type="predicted"/>
<gene>
    <name evidence="1" type="ORF">C5S46_06910</name>
</gene>
<organism evidence="1 2">
    <name type="scientific">Candidatus Methanomarinus sp</name>
    <dbReference type="NCBI Taxonomy" id="3386244"/>
    <lineage>
        <taxon>Archaea</taxon>
        <taxon>Methanobacteriati</taxon>
        <taxon>Methanobacteriota</taxon>
        <taxon>Stenosarchaea group</taxon>
        <taxon>Methanomicrobia</taxon>
        <taxon>Methanosarcinales</taxon>
        <taxon>ANME-2 cluster</taxon>
        <taxon>Candidatus Methanocomedenaceae</taxon>
        <taxon>Candidatus Methanomarinus</taxon>
    </lineage>
</organism>